<feature type="transmembrane region" description="Helical" evidence="1">
    <location>
        <begin position="236"/>
        <end position="257"/>
    </location>
</feature>
<gene>
    <name evidence="2" type="ORF">Poli38472_007682</name>
</gene>
<feature type="transmembrane region" description="Helical" evidence="1">
    <location>
        <begin position="152"/>
        <end position="169"/>
    </location>
</feature>
<organism evidence="2 3">
    <name type="scientific">Pythium oligandrum</name>
    <name type="common">Mycoparasitic fungus</name>
    <dbReference type="NCBI Taxonomy" id="41045"/>
    <lineage>
        <taxon>Eukaryota</taxon>
        <taxon>Sar</taxon>
        <taxon>Stramenopiles</taxon>
        <taxon>Oomycota</taxon>
        <taxon>Peronosporomycetes</taxon>
        <taxon>Pythiales</taxon>
        <taxon>Pythiaceae</taxon>
        <taxon>Pythium</taxon>
    </lineage>
</organism>
<sequence>MQWTYPLGVVFKSTYWLLDVSIGRWLAVFSLILTLLPITSSFLMLRHDMVKLLLWTYEFWYITVINLVCCVFVGLEFGDWRWCAAVMVTLGNQNTLMIDANFRSVSTTIVASTAAAVMLVCFIVYYALGLVDATQTVDLIQYNGWSLRSSDIASNGLGTLLLILLRNAYRRFTHISGMDKSKNLVRCISYRARVLYVPVEPPAALAIQDQETTGTSSHKEEEINCSTRLQFVPVPIVFKSTSVLGCVGSFSVAGVTLSPIATRLAGWTATIRAVSAVAAITLSTSGTLHAILSQIALGLSSMYCIVSYLHHNRKMLRLLFASFDYLFLSIQLLMTQLTIGYLLRWNERCYLVLALWLWGHWVVTLDAMAPDAKSKLGISRWLVMLVVAVELAGLLLLCSGFTVRMDPSYEDRVVLTTLIHGNPIEIHAIPFLFSRLFAVFLWCLRLLW</sequence>
<feature type="transmembrane region" description="Helical" evidence="1">
    <location>
        <begin position="52"/>
        <end position="75"/>
    </location>
</feature>
<reference evidence="2" key="1">
    <citation type="submission" date="2019-03" db="EMBL/GenBank/DDBJ databases">
        <title>Long read genome sequence of the mycoparasitic Pythium oligandrum ATCC 38472 isolated from sugarbeet rhizosphere.</title>
        <authorList>
            <person name="Gaulin E."/>
        </authorList>
    </citation>
    <scope>NUCLEOTIDE SEQUENCE</scope>
    <source>
        <strain evidence="2">ATCC 38472_TT</strain>
    </source>
</reference>
<name>A0A8K1FL97_PYTOL</name>
<feature type="transmembrane region" description="Helical" evidence="1">
    <location>
        <begin position="381"/>
        <end position="404"/>
    </location>
</feature>
<evidence type="ECO:0000256" key="1">
    <source>
        <dbReference type="SAM" id="Phobius"/>
    </source>
</evidence>
<keyword evidence="1" id="KW-0812">Transmembrane</keyword>
<dbReference type="EMBL" id="SPLM01000003">
    <property type="protein sequence ID" value="TMW68010.1"/>
    <property type="molecule type" value="Genomic_DNA"/>
</dbReference>
<feature type="transmembrane region" description="Helical" evidence="1">
    <location>
        <begin position="318"/>
        <end position="343"/>
    </location>
</feature>
<feature type="transmembrane region" description="Helical" evidence="1">
    <location>
        <begin position="109"/>
        <end position="131"/>
    </location>
</feature>
<comment type="caution">
    <text evidence="2">The sequence shown here is derived from an EMBL/GenBank/DDBJ whole genome shotgun (WGS) entry which is preliminary data.</text>
</comment>
<dbReference type="Proteomes" id="UP000794436">
    <property type="component" value="Unassembled WGS sequence"/>
</dbReference>
<evidence type="ECO:0000313" key="2">
    <source>
        <dbReference type="EMBL" id="TMW68010.1"/>
    </source>
</evidence>
<keyword evidence="3" id="KW-1185">Reference proteome</keyword>
<keyword evidence="1" id="KW-1133">Transmembrane helix</keyword>
<feature type="transmembrane region" description="Helical" evidence="1">
    <location>
        <begin position="349"/>
        <end position="369"/>
    </location>
</feature>
<dbReference type="OrthoDB" id="120491at2759"/>
<feature type="transmembrane region" description="Helical" evidence="1">
    <location>
        <begin position="25"/>
        <end position="45"/>
    </location>
</feature>
<proteinExistence type="predicted"/>
<dbReference type="AlphaFoldDB" id="A0A8K1FL97"/>
<feature type="transmembrane region" description="Helical" evidence="1">
    <location>
        <begin position="424"/>
        <end position="444"/>
    </location>
</feature>
<feature type="transmembrane region" description="Helical" evidence="1">
    <location>
        <begin position="288"/>
        <end position="306"/>
    </location>
</feature>
<accession>A0A8K1FL97</accession>
<protein>
    <submittedName>
        <fullName evidence="2">Uncharacterized protein</fullName>
    </submittedName>
</protein>
<keyword evidence="1" id="KW-0472">Membrane</keyword>
<evidence type="ECO:0000313" key="3">
    <source>
        <dbReference type="Proteomes" id="UP000794436"/>
    </source>
</evidence>